<accession>A0AAU2K0N6</accession>
<evidence type="ECO:0000313" key="8">
    <source>
        <dbReference type="EMBL" id="WTU77622.1"/>
    </source>
</evidence>
<feature type="domain" description="Peptidase S8/S53" evidence="7">
    <location>
        <begin position="120"/>
        <end position="409"/>
    </location>
</feature>
<dbReference type="GO" id="GO:0004252">
    <property type="term" value="F:serine-type endopeptidase activity"/>
    <property type="evidence" value="ECO:0007669"/>
    <property type="project" value="UniProtKB-UniRule"/>
</dbReference>
<evidence type="ECO:0000256" key="5">
    <source>
        <dbReference type="PROSITE-ProRule" id="PRU01240"/>
    </source>
</evidence>
<feature type="region of interest" description="Disordered" evidence="6">
    <location>
        <begin position="475"/>
        <end position="495"/>
    </location>
</feature>
<dbReference type="PANTHER" id="PTHR43806:SF11">
    <property type="entry name" value="CEREVISIN-RELATED"/>
    <property type="match status" value="1"/>
</dbReference>
<gene>
    <name evidence="8" type="ORF">OG327_32225</name>
</gene>
<comment type="similarity">
    <text evidence="1 5">Belongs to the peptidase S8 family.</text>
</comment>
<dbReference type="PROSITE" id="PS51892">
    <property type="entry name" value="SUBTILASE"/>
    <property type="match status" value="1"/>
</dbReference>
<dbReference type="Gene3D" id="2.60.120.1290">
    <property type="match status" value="1"/>
</dbReference>
<feature type="active site" description="Charge relay system" evidence="5">
    <location>
        <position position="297"/>
    </location>
</feature>
<evidence type="ECO:0000256" key="2">
    <source>
        <dbReference type="ARBA" id="ARBA00022670"/>
    </source>
</evidence>
<dbReference type="Pfam" id="PF00082">
    <property type="entry name" value="Peptidase_S8"/>
    <property type="match status" value="2"/>
</dbReference>
<dbReference type="InterPro" id="IPR000209">
    <property type="entry name" value="Peptidase_S8/S53_dom"/>
</dbReference>
<keyword evidence="4 5" id="KW-0720">Serine protease</keyword>
<proteinExistence type="inferred from homology"/>
<reference evidence="8" key="1">
    <citation type="submission" date="2022-10" db="EMBL/GenBank/DDBJ databases">
        <title>The complete genomes of actinobacterial strains from the NBC collection.</title>
        <authorList>
            <person name="Joergensen T.S."/>
            <person name="Alvarez Arevalo M."/>
            <person name="Sterndorff E.B."/>
            <person name="Faurdal D."/>
            <person name="Vuksanovic O."/>
            <person name="Mourched A.-S."/>
            <person name="Charusanti P."/>
            <person name="Shaw S."/>
            <person name="Blin K."/>
            <person name="Weber T."/>
        </authorList>
    </citation>
    <scope>NUCLEOTIDE SEQUENCE</scope>
    <source>
        <strain evidence="8">NBC_00049</strain>
    </source>
</reference>
<dbReference type="SUPFAM" id="SSF52743">
    <property type="entry name" value="Subtilisin-like"/>
    <property type="match status" value="1"/>
</dbReference>
<dbReference type="AlphaFoldDB" id="A0AAU2K0N6"/>
<dbReference type="InterPro" id="IPR050131">
    <property type="entry name" value="Peptidase_S8_subtilisin-like"/>
</dbReference>
<feature type="domain" description="Peptidase S8/S53" evidence="7">
    <location>
        <begin position="573"/>
        <end position="698"/>
    </location>
</feature>
<evidence type="ECO:0000256" key="6">
    <source>
        <dbReference type="SAM" id="MobiDB-lite"/>
    </source>
</evidence>
<evidence type="ECO:0000256" key="3">
    <source>
        <dbReference type="ARBA" id="ARBA00022801"/>
    </source>
</evidence>
<dbReference type="PANTHER" id="PTHR43806">
    <property type="entry name" value="PEPTIDASE S8"/>
    <property type="match status" value="1"/>
</dbReference>
<dbReference type="EMBL" id="CP108264">
    <property type="protein sequence ID" value="WTU77622.1"/>
    <property type="molecule type" value="Genomic_DNA"/>
</dbReference>
<name>A0AAU2K0N6_9ACTN</name>
<dbReference type="InterPro" id="IPR015500">
    <property type="entry name" value="Peptidase_S8_subtilisin-rel"/>
</dbReference>
<dbReference type="InterPro" id="IPR023828">
    <property type="entry name" value="Peptidase_S8_Ser-AS"/>
</dbReference>
<dbReference type="GO" id="GO:0006508">
    <property type="term" value="P:proteolysis"/>
    <property type="evidence" value="ECO:0007669"/>
    <property type="project" value="UniProtKB-KW"/>
</dbReference>
<dbReference type="InterPro" id="IPR036852">
    <property type="entry name" value="Peptidase_S8/S53_dom_sf"/>
</dbReference>
<keyword evidence="3 5" id="KW-0378">Hydrolase</keyword>
<feature type="active site" description="Charge relay system" evidence="5">
    <location>
        <position position="648"/>
    </location>
</feature>
<keyword evidence="2 5" id="KW-0645">Protease</keyword>
<evidence type="ECO:0000259" key="7">
    <source>
        <dbReference type="Pfam" id="PF00082"/>
    </source>
</evidence>
<dbReference type="PRINTS" id="PR00723">
    <property type="entry name" value="SUBTILISIN"/>
</dbReference>
<dbReference type="PROSITE" id="PS00138">
    <property type="entry name" value="SUBTILASE_SER"/>
    <property type="match status" value="1"/>
</dbReference>
<organism evidence="8">
    <name type="scientific">Streptomyces sp. NBC_00049</name>
    <dbReference type="NCBI Taxonomy" id="2903617"/>
    <lineage>
        <taxon>Bacteria</taxon>
        <taxon>Bacillati</taxon>
        <taxon>Actinomycetota</taxon>
        <taxon>Actinomycetes</taxon>
        <taxon>Kitasatosporales</taxon>
        <taxon>Streptomycetaceae</taxon>
        <taxon>Streptomyces</taxon>
    </lineage>
</organism>
<evidence type="ECO:0000256" key="4">
    <source>
        <dbReference type="ARBA" id="ARBA00022825"/>
    </source>
</evidence>
<protein>
    <submittedName>
        <fullName evidence="8">S8 family serine peptidase</fullName>
    </submittedName>
</protein>
<feature type="active site" description="Charge relay system" evidence="5">
    <location>
        <position position="129"/>
    </location>
</feature>
<dbReference type="Gene3D" id="3.40.50.200">
    <property type="entry name" value="Peptidase S8/S53 domain"/>
    <property type="match status" value="2"/>
</dbReference>
<evidence type="ECO:0000256" key="1">
    <source>
        <dbReference type="ARBA" id="ARBA00011073"/>
    </source>
</evidence>
<sequence length="863" mass="90633">MAGKLDSALVAQVHALKVAALLGDETAPPLSGTVKVLIHVTGELAAAEAAGFVTEISTGEIALGTAAVADLERIAALDDVERIESNGRGRSLVPGYADGGAAELSAWQEAAAAAVPDVDGSGVVLGIIDTGIDIHHAAFRKDGHTSITALVDFTLCQTVKATEHLTAPGMTLRWNPPKTPFVESPREVIITSTFPTTSADVEQAWRSVTPEIGPGDVQVTGGPFPANPLTIRFGGKYNTDVTDSRQLPDIVCAPSPDRPGAAQFTVSRSPLVFDRAAIDEAVRSQDLDFPFRDPGGHGTSMASIASGVVPQNTGCLDPKPHTLGGMAPGADLIVARTSYSDDTTIRATTWLFDYAAQHSRPVVVSMSFGTELGPHDGTTLLERFLDGQLAGTKGRAIVAAAGNQGGFFPTGPLAKLPPLPRGTGSAGLHARTAVAAGGDASVDLTVGFGDHAQDTFEIWYAGASRLGFSLTTPQHVGGHTTAPPVRPSTDPVPSPEHLKLDDHLVTVTSALNIPPSGKHHIHVTIEPPADPRRIAKGTWKIRLHETAGAPTQADCWVFGGGDDPVARIAYEQQDPTRTLDSPACAHFVLSVGAYHPETLLLYAYSSRGPTTDGRTKPKPEVCAPGVGIWTATSGRGRVSTYAAHNGTSCATPYVAGVAALMFAVNADLTYDDITRRIQESCDPPVPYSPPEQLDSGWGYGRVNPQRAVERARGATPADSGPVLLPPAAYPTLSLPTRRLAAQLRRRAEASAAGRTLAELVSRHAEEVRRLVSTERRVTVAWHRMHGPSLLRWVLGDPHREVLVPRVLGGTLLTAGLGRLLDELSHAGSSGLRADIAAHRALALALPGVRLADLAHDETPGEVV</sequence>
<feature type="compositionally biased region" description="Pro residues" evidence="6">
    <location>
        <begin position="484"/>
        <end position="494"/>
    </location>
</feature>